<dbReference type="SUPFAM" id="SSF50814">
    <property type="entry name" value="Lipocalins"/>
    <property type="match status" value="1"/>
</dbReference>
<accession>A0A023GAQ1</accession>
<dbReference type="InterPro" id="IPR012674">
    <property type="entry name" value="Calycin"/>
</dbReference>
<organism evidence="2">
    <name type="scientific">Amblyomma triste</name>
    <name type="common">Neotropical tick</name>
    <dbReference type="NCBI Taxonomy" id="251400"/>
    <lineage>
        <taxon>Eukaryota</taxon>
        <taxon>Metazoa</taxon>
        <taxon>Ecdysozoa</taxon>
        <taxon>Arthropoda</taxon>
        <taxon>Chelicerata</taxon>
        <taxon>Arachnida</taxon>
        <taxon>Acari</taxon>
        <taxon>Parasitiformes</taxon>
        <taxon>Ixodida</taxon>
        <taxon>Ixodoidea</taxon>
        <taxon>Ixodidae</taxon>
        <taxon>Amblyomminae</taxon>
        <taxon>Amblyomma</taxon>
    </lineage>
</organism>
<feature type="chain" id="PRO_5001516955" evidence="1">
    <location>
        <begin position="19"/>
        <end position="201"/>
    </location>
</feature>
<protein>
    <submittedName>
        <fullName evidence="2">Putative secreted protein</fullName>
    </submittedName>
</protein>
<sequence>MALLLIIYLLAETGITSCVLYEDNYLYADRQHVSDFTAVAELMFVMKQSRSTAVLPRPICQAMMKLNPVSSGEFRYVVYFATESARTNLRAFVTTLSIGITAAENGNRHHPNTLTFRTSQRGPFISFKLLYADPHNGCFILVTFGGLGGRVCRLLQSSRTVRLVIPRECIRIYTQNCPGESRNIYHPGCATRLPHIVEWGR</sequence>
<name>A0A023GAQ1_AMBTT</name>
<dbReference type="GO" id="GO:0030682">
    <property type="term" value="P:symbiont-mediated perturbation of host defenses"/>
    <property type="evidence" value="ECO:0007669"/>
    <property type="project" value="InterPro"/>
</dbReference>
<dbReference type="AlphaFoldDB" id="A0A023GAQ1"/>
<keyword evidence="1" id="KW-0732">Signal</keyword>
<dbReference type="InterPro" id="IPR002970">
    <property type="entry name" value="Tick_his-bd"/>
</dbReference>
<evidence type="ECO:0000256" key="1">
    <source>
        <dbReference type="SAM" id="SignalP"/>
    </source>
</evidence>
<dbReference type="Gene3D" id="2.40.128.20">
    <property type="match status" value="1"/>
</dbReference>
<dbReference type="EMBL" id="GBBM01004489">
    <property type="protein sequence ID" value="JAC30929.1"/>
    <property type="molecule type" value="mRNA"/>
</dbReference>
<reference evidence="2" key="1">
    <citation type="submission" date="2014-03" db="EMBL/GenBank/DDBJ databases">
        <title>The sialotranscriptome of Amblyomma triste, Amblyomma parvum and Amblyomma cajennense ticks, uncovered by 454-based RNA-seq.</title>
        <authorList>
            <person name="Garcia G.R."/>
            <person name="Gardinassi L.G."/>
            <person name="Ribeiro J.M."/>
            <person name="Anatriello E."/>
            <person name="Ferreira B.R."/>
            <person name="Moreira H.N."/>
            <person name="Mafra C."/>
            <person name="Olegario M.M."/>
            <person name="Szabo P.J."/>
            <person name="Miranda-Santos I.K."/>
            <person name="Maruyama S.R."/>
        </authorList>
    </citation>
    <scope>NUCLEOTIDE SEQUENCE</scope>
    <source>
        <strain evidence="2">Mato Grasso do Sul</strain>
        <tissue evidence="2">Salivary glands</tissue>
    </source>
</reference>
<dbReference type="Pfam" id="PF02098">
    <property type="entry name" value="His_binding"/>
    <property type="match status" value="1"/>
</dbReference>
<proteinExistence type="evidence at transcript level"/>
<feature type="signal peptide" evidence="1">
    <location>
        <begin position="1"/>
        <end position="18"/>
    </location>
</feature>
<dbReference type="GO" id="GO:0043176">
    <property type="term" value="F:amine binding"/>
    <property type="evidence" value="ECO:0007669"/>
    <property type="project" value="InterPro"/>
</dbReference>
<evidence type="ECO:0000313" key="2">
    <source>
        <dbReference type="EMBL" id="JAC30929.1"/>
    </source>
</evidence>